<proteinExistence type="evidence at transcript level"/>
<protein>
    <submittedName>
        <fullName evidence="1">Uncharacterized protein</fullName>
    </submittedName>
</protein>
<reference evidence="1" key="1">
    <citation type="submission" date="2019-01" db="EMBL/GenBank/DDBJ databases">
        <authorList>
            <person name="Zhao H."/>
        </authorList>
    </citation>
    <scope>NUCLEOTIDE SEQUENCE</scope>
</reference>
<sequence length="96" mass="10906">MYDSKKAYECEFLRLSKHQAEIKTISLVEGVFSATSLTTDSKKAHVSMKRWKQKARSMGGPCPPTYNNGLPGKWTFSELTGMGTVGHIRKKERRRI</sequence>
<accession>A0A5B9G1B6</accession>
<dbReference type="AlphaFoldDB" id="A0A5B9G1B6"/>
<dbReference type="EMBL" id="MK451889">
    <property type="protein sequence ID" value="QEE59972.1"/>
    <property type="molecule type" value="mRNA"/>
</dbReference>
<evidence type="ECO:0000313" key="1">
    <source>
        <dbReference type="EMBL" id="QEE59972.1"/>
    </source>
</evidence>
<name>A0A5B9G1B6_BETPL</name>
<organism evidence="1">
    <name type="scientific">Betula platyphylla</name>
    <name type="common">Asian white birch</name>
    <dbReference type="NCBI Taxonomy" id="78630"/>
    <lineage>
        <taxon>Eukaryota</taxon>
        <taxon>Viridiplantae</taxon>
        <taxon>Streptophyta</taxon>
        <taxon>Embryophyta</taxon>
        <taxon>Tracheophyta</taxon>
        <taxon>Spermatophyta</taxon>
        <taxon>Magnoliopsida</taxon>
        <taxon>eudicotyledons</taxon>
        <taxon>Gunneridae</taxon>
        <taxon>Pentapetalae</taxon>
        <taxon>rosids</taxon>
        <taxon>fabids</taxon>
        <taxon>Fagales</taxon>
        <taxon>Betulaceae</taxon>
        <taxon>Betula</taxon>
    </lineage>
</organism>